<gene>
    <name evidence="8" type="ORF">CTEN210_02877</name>
</gene>
<dbReference type="Gene3D" id="1.25.40.10">
    <property type="entry name" value="Tetratricopeptide repeat domain"/>
    <property type="match status" value="1"/>
</dbReference>
<comment type="caution">
    <text evidence="8">The sequence shown here is derived from an EMBL/GenBank/DDBJ whole genome shotgun (WGS) entry which is preliminary data.</text>
</comment>
<keyword evidence="4" id="KW-0802">TPR repeat</keyword>
<dbReference type="GO" id="GO:0051879">
    <property type="term" value="F:Hsp90 protein binding"/>
    <property type="evidence" value="ECO:0007669"/>
    <property type="project" value="TreeGrafter"/>
</dbReference>
<dbReference type="EMBL" id="BLLK01000022">
    <property type="protein sequence ID" value="GFH46403.1"/>
    <property type="molecule type" value="Genomic_DNA"/>
</dbReference>
<evidence type="ECO:0000256" key="4">
    <source>
        <dbReference type="ARBA" id="ARBA00022803"/>
    </source>
</evidence>
<evidence type="ECO:0000313" key="9">
    <source>
        <dbReference type="Proteomes" id="UP001054902"/>
    </source>
</evidence>
<evidence type="ECO:0000313" key="8">
    <source>
        <dbReference type="EMBL" id="GFH46403.1"/>
    </source>
</evidence>
<dbReference type="InterPro" id="IPR002893">
    <property type="entry name" value="Znf_MYND"/>
</dbReference>
<dbReference type="SUPFAM" id="SSF48452">
    <property type="entry name" value="TPR-like"/>
    <property type="match status" value="1"/>
</dbReference>
<dbReference type="PROSITE" id="PS01360">
    <property type="entry name" value="ZF_MYND_1"/>
    <property type="match status" value="1"/>
</dbReference>
<organism evidence="8 9">
    <name type="scientific">Chaetoceros tenuissimus</name>
    <dbReference type="NCBI Taxonomy" id="426638"/>
    <lineage>
        <taxon>Eukaryota</taxon>
        <taxon>Sar</taxon>
        <taxon>Stramenopiles</taxon>
        <taxon>Ochrophyta</taxon>
        <taxon>Bacillariophyta</taxon>
        <taxon>Coscinodiscophyceae</taxon>
        <taxon>Chaetocerotophycidae</taxon>
        <taxon>Chaetocerotales</taxon>
        <taxon>Chaetocerotaceae</taxon>
        <taxon>Chaetoceros</taxon>
    </lineage>
</organism>
<dbReference type="Gene3D" id="6.10.140.2220">
    <property type="match status" value="1"/>
</dbReference>
<proteinExistence type="predicted"/>
<dbReference type="PANTHER" id="PTHR22904">
    <property type="entry name" value="TPR REPEAT CONTAINING PROTEIN"/>
    <property type="match status" value="1"/>
</dbReference>
<keyword evidence="5" id="KW-0862">Zinc</keyword>
<feature type="domain" description="MYND-type" evidence="7">
    <location>
        <begin position="184"/>
        <end position="224"/>
    </location>
</feature>
<accession>A0AAD3CIB6</accession>
<dbReference type="GO" id="GO:0008270">
    <property type="term" value="F:zinc ion binding"/>
    <property type="evidence" value="ECO:0007669"/>
    <property type="project" value="UniProtKB-KW"/>
</dbReference>
<evidence type="ECO:0000256" key="6">
    <source>
        <dbReference type="PROSITE-ProRule" id="PRU00134"/>
    </source>
</evidence>
<sequence length="539" mass="61904">MSTLSTSSSQNDAAKLKLEGNKLFKAKKYKAAAEKFRGAIEKHPSCSIYYTNLCACLNHLKLYEEMQIIASRGIGVDADSIKGHYWLIMSLKKQKKFKDAFRQSEISLQRFPDNSELRLLQSDVGAHLERCAYTDCPTVTSVHEKDLLKCSACKGTYYCSRDCQKNDWFRHKMTCLHNNKISGCTTCNRNFPNKEIIRCKDCNKETYCSIDCLEKGKLRHQPICQVGMSEEMELFHKWLESSSSECLAYLASHAMTKKQYLNMNPDFYIDIEVRFSEQYCAFAPSRPPKLVYFSEADAEDATVMKEGLASFKDLVGPFQVSHVLVISSEVNGRVVSRKRYQILTAENYQMLPRDKAMSSAFDQVNNLRNPLLPPKWKPLFHERVGLQLGEWVGSEELHDFAVSSYRLESKSTLKSPHKYTLVIKIEFGENLGEVKRIVSYSMKKISDLKDLDLVKRARDLLNEELEKKTNQVLTLTILSNNLTNSPFAIVIPMLHIPFPHVQDSTLKEKDIDKEIRKRWKSLVKVPFPKCPPTPKYPRP</sequence>
<dbReference type="PROSITE" id="PS50865">
    <property type="entry name" value="ZF_MYND_2"/>
    <property type="match status" value="2"/>
</dbReference>
<protein>
    <recommendedName>
        <fullName evidence="7">MYND-type domain-containing protein</fullName>
    </recommendedName>
</protein>
<keyword evidence="3 6" id="KW-0863">Zinc-finger</keyword>
<evidence type="ECO:0000256" key="5">
    <source>
        <dbReference type="ARBA" id="ARBA00022833"/>
    </source>
</evidence>
<reference evidence="8 9" key="1">
    <citation type="journal article" date="2021" name="Sci. Rep.">
        <title>The genome of the diatom Chaetoceros tenuissimus carries an ancient integrated fragment of an extant virus.</title>
        <authorList>
            <person name="Hongo Y."/>
            <person name="Kimura K."/>
            <person name="Takaki Y."/>
            <person name="Yoshida Y."/>
            <person name="Baba S."/>
            <person name="Kobayashi G."/>
            <person name="Nagasaki K."/>
            <person name="Hano T."/>
            <person name="Tomaru Y."/>
        </authorList>
    </citation>
    <scope>NUCLEOTIDE SEQUENCE [LARGE SCALE GENOMIC DNA]</scope>
    <source>
        <strain evidence="8 9">NIES-3715</strain>
    </source>
</reference>
<feature type="domain" description="MYND-type" evidence="7">
    <location>
        <begin position="136"/>
        <end position="175"/>
    </location>
</feature>
<name>A0AAD3CIB6_9STRA</name>
<evidence type="ECO:0000256" key="2">
    <source>
        <dbReference type="ARBA" id="ARBA00022737"/>
    </source>
</evidence>
<evidence type="ECO:0000256" key="3">
    <source>
        <dbReference type="ARBA" id="ARBA00022771"/>
    </source>
</evidence>
<keyword evidence="9" id="KW-1185">Reference proteome</keyword>
<keyword evidence="1" id="KW-0479">Metal-binding</keyword>
<dbReference type="InterPro" id="IPR011990">
    <property type="entry name" value="TPR-like_helical_dom_sf"/>
</dbReference>
<dbReference type="PANTHER" id="PTHR22904:SF523">
    <property type="entry name" value="STRESS-INDUCED-PHOSPHOPROTEIN 1"/>
    <property type="match status" value="1"/>
</dbReference>
<dbReference type="AlphaFoldDB" id="A0AAD3CIB6"/>
<dbReference type="Pfam" id="PF01753">
    <property type="entry name" value="zf-MYND"/>
    <property type="match status" value="2"/>
</dbReference>
<evidence type="ECO:0000259" key="7">
    <source>
        <dbReference type="PROSITE" id="PS50865"/>
    </source>
</evidence>
<dbReference type="SUPFAM" id="SSF144232">
    <property type="entry name" value="HIT/MYND zinc finger-like"/>
    <property type="match status" value="2"/>
</dbReference>
<evidence type="ECO:0000256" key="1">
    <source>
        <dbReference type="ARBA" id="ARBA00022723"/>
    </source>
</evidence>
<keyword evidence="2" id="KW-0677">Repeat</keyword>
<dbReference type="Proteomes" id="UP001054902">
    <property type="component" value="Unassembled WGS sequence"/>
</dbReference>